<evidence type="ECO:0000313" key="3">
    <source>
        <dbReference type="EMBL" id="KAF6376165.1"/>
    </source>
</evidence>
<organism evidence="3 4">
    <name type="scientific">Rhinolophus ferrumequinum</name>
    <name type="common">Greater horseshoe bat</name>
    <dbReference type="NCBI Taxonomy" id="59479"/>
    <lineage>
        <taxon>Eukaryota</taxon>
        <taxon>Metazoa</taxon>
        <taxon>Chordata</taxon>
        <taxon>Craniata</taxon>
        <taxon>Vertebrata</taxon>
        <taxon>Euteleostomi</taxon>
        <taxon>Mammalia</taxon>
        <taxon>Eutheria</taxon>
        <taxon>Laurasiatheria</taxon>
        <taxon>Chiroptera</taxon>
        <taxon>Yinpterochiroptera</taxon>
        <taxon>Rhinolophoidea</taxon>
        <taxon>Rhinolophidae</taxon>
        <taxon>Rhinolophinae</taxon>
        <taxon>Rhinolophus</taxon>
    </lineage>
</organism>
<feature type="region of interest" description="Disordered" evidence="1">
    <location>
        <begin position="1"/>
        <end position="105"/>
    </location>
</feature>
<feature type="compositionally biased region" description="Basic and acidic residues" evidence="1">
    <location>
        <begin position="47"/>
        <end position="89"/>
    </location>
</feature>
<dbReference type="Pfam" id="PF14977">
    <property type="entry name" value="FAM194"/>
    <property type="match status" value="1"/>
</dbReference>
<dbReference type="AlphaFoldDB" id="A0A7J7ZQ54"/>
<dbReference type="InterPro" id="IPR029281">
    <property type="entry name" value="FAM194_C"/>
</dbReference>
<dbReference type="PANTHER" id="PTHR23093">
    <property type="entry name" value="SIMILAR TO CHROMOSOME 3 OPEN READING FRAME 20"/>
    <property type="match status" value="1"/>
</dbReference>
<comment type="caution">
    <text evidence="3">The sequence shown here is derived from an EMBL/GenBank/DDBJ whole genome shotgun (WGS) entry which is preliminary data.</text>
</comment>
<reference evidence="3 4" key="1">
    <citation type="journal article" date="2020" name="Nature">
        <title>Six reference-quality genomes reveal evolution of bat adaptations.</title>
        <authorList>
            <person name="Jebb D."/>
            <person name="Huang Z."/>
            <person name="Pippel M."/>
            <person name="Hughes G.M."/>
            <person name="Lavrichenko K."/>
            <person name="Devanna P."/>
            <person name="Winkler S."/>
            <person name="Jermiin L.S."/>
            <person name="Skirmuntt E.C."/>
            <person name="Katzourakis A."/>
            <person name="Burkitt-Gray L."/>
            <person name="Ray D.A."/>
            <person name="Sullivan K.A.M."/>
            <person name="Roscito J.G."/>
            <person name="Kirilenko B.M."/>
            <person name="Davalos L.M."/>
            <person name="Corthals A.P."/>
            <person name="Power M.L."/>
            <person name="Jones G."/>
            <person name="Ransome R.D."/>
            <person name="Dechmann D.K.N."/>
            <person name="Locatelli A.G."/>
            <person name="Puechmaille S.J."/>
            <person name="Fedrigo O."/>
            <person name="Jarvis E.D."/>
            <person name="Hiller M."/>
            <person name="Vernes S.C."/>
            <person name="Myers E.W."/>
            <person name="Teeling E.C."/>
        </authorList>
    </citation>
    <scope>NUCLEOTIDE SEQUENCE [LARGE SCALE GENOMIC DNA]</scope>
    <source>
        <strain evidence="3">MRhiFer1</strain>
        <tissue evidence="3">Lung</tissue>
    </source>
</reference>
<proteinExistence type="predicted"/>
<gene>
    <name evidence="3" type="ORF">mRhiFer1_004645</name>
</gene>
<evidence type="ECO:0000259" key="2">
    <source>
        <dbReference type="Pfam" id="PF14977"/>
    </source>
</evidence>
<feature type="compositionally biased region" description="Polar residues" evidence="1">
    <location>
        <begin position="1"/>
        <end position="16"/>
    </location>
</feature>
<evidence type="ECO:0000256" key="1">
    <source>
        <dbReference type="SAM" id="MobiDB-lite"/>
    </source>
</evidence>
<dbReference type="Proteomes" id="UP000585614">
    <property type="component" value="Unassembled WGS sequence"/>
</dbReference>
<dbReference type="EMBL" id="JACAGC010000003">
    <property type="protein sequence ID" value="KAF6376165.1"/>
    <property type="molecule type" value="Genomic_DNA"/>
</dbReference>
<feature type="compositionally biased region" description="Low complexity" evidence="1">
    <location>
        <begin position="17"/>
        <end position="29"/>
    </location>
</feature>
<evidence type="ECO:0000313" key="4">
    <source>
        <dbReference type="Proteomes" id="UP000585614"/>
    </source>
</evidence>
<feature type="domain" description="FAM194 C-terminal" evidence="2">
    <location>
        <begin position="349"/>
        <end position="550"/>
    </location>
</feature>
<protein>
    <recommendedName>
        <fullName evidence="2">FAM194 C-terminal domain-containing protein</fullName>
    </recommendedName>
</protein>
<name>A0A7J7ZQ54_RHIFE</name>
<accession>A0A7J7ZQ54</accession>
<sequence>MSAEANQPSGGSSPLRSPTTSQQFTQTLSSEEKGSEGEEESSQEESPLSKEKEYLQKEESPEGKDYLTEEECLERGECLEESLPKDEFKVASPKTPPNPHARSPAAGVSQMNTFLLAPPPISEPASEHPYHDGTPSTSFMKDDGEFLGWQDHSTQTEWIYETKAKKAKPKAEKESSTSIILNSDLKDHITTGLQEEETDTFWDGILNEPVDMLGAEVLDDNLFHSSYQSMFRTMMEEMAARNEPEERTDFPRTGHLDSETRKKLGLLLKKDFEKFKKIILWTMKKRERLLNHKAADTCTFTFQLENQSPQVKEPKAEEVKGPCHVVHHEKKLEIDTKWTKSKAKVPQGDVKLILYPNENIFQILFPDGSGQIHYPSGHLAMLILSTKERKFTYEYIVLEDGKKGCVRALINNTGHATFYDENGEIRLSLSQNLGYYFAKGKPQKAWNWWDLNLHVHAPPVQSISLNINQYIEFQIRRQDEITFRFTHQTKCICLNLGTKYKLVIPEVLSEMKKVAILEVQVGSTARKTRVLLGKMSQALNFLAVSDLENFLEATKIFLENNVSLREKCYFLC</sequence>
<dbReference type="PANTHER" id="PTHR23093:SF17">
    <property type="entry name" value="GLUTAMATE-RICH PROTEIN 6B"/>
    <property type="match status" value="1"/>
</dbReference>